<protein>
    <submittedName>
        <fullName evidence="1">Uncharacterized protein</fullName>
    </submittedName>
</protein>
<accession>A0ABP4BA43</accession>
<keyword evidence="2" id="KW-1185">Reference proteome</keyword>
<evidence type="ECO:0000313" key="2">
    <source>
        <dbReference type="Proteomes" id="UP001501578"/>
    </source>
</evidence>
<reference evidence="2" key="1">
    <citation type="journal article" date="2019" name="Int. J. Syst. Evol. Microbiol.">
        <title>The Global Catalogue of Microorganisms (GCM) 10K type strain sequencing project: providing services to taxonomists for standard genome sequencing and annotation.</title>
        <authorList>
            <consortium name="The Broad Institute Genomics Platform"/>
            <consortium name="The Broad Institute Genome Sequencing Center for Infectious Disease"/>
            <person name="Wu L."/>
            <person name="Ma J."/>
        </authorList>
    </citation>
    <scope>NUCLEOTIDE SEQUENCE [LARGE SCALE GENOMIC DNA]</scope>
    <source>
        <strain evidence="2">JCM 11136</strain>
    </source>
</reference>
<proteinExistence type="predicted"/>
<dbReference type="EMBL" id="BAAAHQ010000040">
    <property type="protein sequence ID" value="GAA0946430.1"/>
    <property type="molecule type" value="Genomic_DNA"/>
</dbReference>
<name>A0ABP4BA43_9ACTN</name>
<evidence type="ECO:0000313" key="1">
    <source>
        <dbReference type="EMBL" id="GAA0946430.1"/>
    </source>
</evidence>
<gene>
    <name evidence="1" type="ORF">GCM10009560_62150</name>
</gene>
<sequence>MALRLLGGPSGVNGSPRLYEDGTDYIVQGYPVEDGALLEELAVPDGEIVVRIPKTLAKFFPEARSGGTDT</sequence>
<comment type="caution">
    <text evidence="1">The sequence shown here is derived from an EMBL/GenBank/DDBJ whole genome shotgun (WGS) entry which is preliminary data.</text>
</comment>
<organism evidence="1 2">
    <name type="scientific">Nonomuraea longicatena</name>
    <dbReference type="NCBI Taxonomy" id="83682"/>
    <lineage>
        <taxon>Bacteria</taxon>
        <taxon>Bacillati</taxon>
        <taxon>Actinomycetota</taxon>
        <taxon>Actinomycetes</taxon>
        <taxon>Streptosporangiales</taxon>
        <taxon>Streptosporangiaceae</taxon>
        <taxon>Nonomuraea</taxon>
    </lineage>
</organism>
<dbReference type="Proteomes" id="UP001501578">
    <property type="component" value="Unassembled WGS sequence"/>
</dbReference>